<dbReference type="EMBL" id="AP018516">
    <property type="protein sequence ID" value="BBC81856.1"/>
    <property type="molecule type" value="Genomic_DNA"/>
</dbReference>
<dbReference type="InterPro" id="IPR005090">
    <property type="entry name" value="RepC_N"/>
</dbReference>
<protein>
    <submittedName>
        <fullName evidence="4">Replication protein C</fullName>
    </submittedName>
</protein>
<dbReference type="KEGG" id="aot:AcetOri_orf00230p"/>
<geneLocation type="plasmid" evidence="5">
    <name>paof1 fan1 dna</name>
</geneLocation>
<evidence type="ECO:0000313" key="5">
    <source>
        <dbReference type="Proteomes" id="UP000270034"/>
    </source>
</evidence>
<dbReference type="AlphaFoldDB" id="A0A2Z5ZMT9"/>
<dbReference type="Pfam" id="PF11800">
    <property type="entry name" value="RP-C_C"/>
    <property type="match status" value="1"/>
</dbReference>
<name>A0A2Z5ZMT9_9PROT</name>
<dbReference type="Pfam" id="PF03428">
    <property type="entry name" value="RP-C"/>
    <property type="match status" value="1"/>
</dbReference>
<accession>A0A2Z5ZMT9</accession>
<evidence type="ECO:0000256" key="1">
    <source>
        <dbReference type="SAM" id="MobiDB-lite"/>
    </source>
</evidence>
<proteinExistence type="predicted"/>
<dbReference type="InterPro" id="IPR021760">
    <property type="entry name" value="RepC_C"/>
</dbReference>
<reference evidence="4 5" key="1">
    <citation type="submission" date="2018-02" db="EMBL/GenBank/DDBJ databases">
        <title>Acetobacter orientalis genome.</title>
        <authorList>
            <person name="Nakashima N."/>
            <person name="Tamura T."/>
        </authorList>
    </citation>
    <scope>NUCLEOTIDE SEQUENCE [LARGE SCALE GENOMIC DNA]</scope>
    <source>
        <strain evidence="4 5">FAN1</strain>
        <plasmid evidence="5">paof1 fan1 dna</plasmid>
    </source>
</reference>
<feature type="compositionally biased region" description="Polar residues" evidence="1">
    <location>
        <begin position="234"/>
        <end position="247"/>
    </location>
</feature>
<organism evidence="4 5">
    <name type="scientific">Acetobacter orientalis</name>
    <dbReference type="NCBI Taxonomy" id="146474"/>
    <lineage>
        <taxon>Bacteria</taxon>
        <taxon>Pseudomonadati</taxon>
        <taxon>Pseudomonadota</taxon>
        <taxon>Alphaproteobacteria</taxon>
        <taxon>Acetobacterales</taxon>
        <taxon>Acetobacteraceae</taxon>
        <taxon>Acetobacter</taxon>
    </lineage>
</organism>
<feature type="domain" description="Plasmid replication protein C N-terminal" evidence="2">
    <location>
        <begin position="18"/>
        <end position="185"/>
    </location>
</feature>
<evidence type="ECO:0000259" key="2">
    <source>
        <dbReference type="Pfam" id="PF03428"/>
    </source>
</evidence>
<feature type="domain" description="Plasmid replication protein C C-terminal" evidence="3">
    <location>
        <begin position="316"/>
        <end position="414"/>
    </location>
</feature>
<dbReference type="Proteomes" id="UP000270034">
    <property type="component" value="Plasmid pAOF1"/>
</dbReference>
<sequence length="442" mass="49323">MPQTHTDDLCPIRRRGKRTVTPAMQRARNELFAVPPACPDKYAVLNTLRALPRSFPLTRTARGLLERMVEKTRPESWEALETPFIYAHNATLMGWTGLSLTALRRAVRELAEAGMIVPCDGRNGQRGRRWQGTDGISQVGFSLASLRYRWPELQVQLEIGRRQRAEVAFLREAIADLNEQVRVAAEVRGDEATILAAARIMRLRRGTDLIETLTSYHDDMKALWARVRPVENPAENSVGSLSKTPQCTPEMAPMDAQSGTHYTERNNKKPKEVIVVAPDGRNRIETMRREGQVSQREPSEGLEASILRGFPGTSTFFLTVCPALRDLCASAKPDRVQLTDAAELLSGQIGIGYHSWKTGCIALGRFEAAVAVIVMSTRKEQGEQIRHPDAYFRALVERGVRGTLHLDRSLYALKDTLAQDVSQMPVHAKGRVKTASQPGRIQ</sequence>
<gene>
    <name evidence="4" type="ORF">AcetOrient_orf00230p</name>
</gene>
<keyword evidence="4" id="KW-0614">Plasmid</keyword>
<evidence type="ECO:0000259" key="3">
    <source>
        <dbReference type="Pfam" id="PF11800"/>
    </source>
</evidence>
<feature type="region of interest" description="Disordered" evidence="1">
    <location>
        <begin position="234"/>
        <end position="265"/>
    </location>
</feature>
<evidence type="ECO:0000313" key="4">
    <source>
        <dbReference type="EMBL" id="BBC81856.1"/>
    </source>
</evidence>